<protein>
    <submittedName>
        <fullName evidence="6">D-glycerate dehydrogenase</fullName>
    </submittedName>
</protein>
<evidence type="ECO:0000313" key="6">
    <source>
        <dbReference type="EMBL" id="MDC3422944.1"/>
    </source>
</evidence>
<comment type="similarity">
    <text evidence="1 3">Belongs to the D-isomer specific 2-hydroxyacid dehydrogenase family.</text>
</comment>
<dbReference type="RefSeq" id="WP_272434577.1">
    <property type="nucleotide sequence ID" value="NZ_JAMQKB010000001.1"/>
</dbReference>
<dbReference type="SUPFAM" id="SSF52283">
    <property type="entry name" value="Formate/glycerate dehydrogenase catalytic domain-like"/>
    <property type="match status" value="1"/>
</dbReference>
<dbReference type="SUPFAM" id="SSF51735">
    <property type="entry name" value="NAD(P)-binding Rossmann-fold domains"/>
    <property type="match status" value="1"/>
</dbReference>
<dbReference type="PROSITE" id="PS00065">
    <property type="entry name" value="D_2_HYDROXYACID_DH_1"/>
    <property type="match status" value="1"/>
</dbReference>
<dbReference type="GO" id="GO:0016618">
    <property type="term" value="F:hydroxypyruvate reductase [NAD(P)H] activity"/>
    <property type="evidence" value="ECO:0007669"/>
    <property type="project" value="TreeGrafter"/>
</dbReference>
<keyword evidence="2 3" id="KW-0560">Oxidoreductase</keyword>
<dbReference type="PANTHER" id="PTHR10996:SF283">
    <property type="entry name" value="GLYOXYLATE_HYDROXYPYRUVATE REDUCTASE B"/>
    <property type="match status" value="1"/>
</dbReference>
<dbReference type="InterPro" id="IPR036291">
    <property type="entry name" value="NAD(P)-bd_dom_sf"/>
</dbReference>
<evidence type="ECO:0000259" key="4">
    <source>
        <dbReference type="Pfam" id="PF00389"/>
    </source>
</evidence>
<evidence type="ECO:0000256" key="1">
    <source>
        <dbReference type="ARBA" id="ARBA00005854"/>
    </source>
</evidence>
<reference evidence="6" key="1">
    <citation type="submission" date="2022-06" db="EMBL/GenBank/DDBJ databases">
        <title>Aquibacillus sp. a new bacterium isolated from soil saline samples.</title>
        <authorList>
            <person name="Galisteo C."/>
            <person name="De La Haba R."/>
            <person name="Sanchez-Porro C."/>
            <person name="Ventosa A."/>
        </authorList>
    </citation>
    <scope>NUCLEOTIDE SEQUENCE</scope>
    <source>
        <strain evidence="6">3ASR75-11</strain>
    </source>
</reference>
<dbReference type="InterPro" id="IPR006139">
    <property type="entry name" value="D-isomer_2_OHA_DH_cat_dom"/>
</dbReference>
<dbReference type="CDD" id="cd05301">
    <property type="entry name" value="GDH"/>
    <property type="match status" value="1"/>
</dbReference>
<accession>A0A9X3WTA0</accession>
<dbReference type="InterPro" id="IPR029753">
    <property type="entry name" value="D-isomer_DH_CS"/>
</dbReference>
<sequence length="322" mass="36768">MTKPRLYITRKLPEHIVGEYRQYFDIKMWPYEEKSIERKTLMEESQKSDAIVSMLTDELDKDFFMRMKQLKVVANFAVGYDNIDVKAAKQQGIIVTNTPDVLTETTADLTFGLLLSTARRIVEASDYVKKDKWKNWSPFLLAGTDVHHKKIGIVGMGRIGEAVARRAQGFEMEIVYYNRSRKRHAEESLGATYLSFDNLLEQADYVVCLAPLSEETKNLFNKNAFKRMKQSAIFINASRGQVVNENHLYEALMQGEIRGAGLDVYTEEPIRNTHPLLALDQVICLPHIGSASIETREAMAQLCLENIRLVIQGKEPKTPVFN</sequence>
<dbReference type="GO" id="GO:0005829">
    <property type="term" value="C:cytosol"/>
    <property type="evidence" value="ECO:0007669"/>
    <property type="project" value="TreeGrafter"/>
</dbReference>
<dbReference type="AlphaFoldDB" id="A0A9X3WTA0"/>
<evidence type="ECO:0000259" key="5">
    <source>
        <dbReference type="Pfam" id="PF02826"/>
    </source>
</evidence>
<dbReference type="InterPro" id="IPR006140">
    <property type="entry name" value="D-isomer_DH_NAD-bd"/>
</dbReference>
<dbReference type="PANTHER" id="PTHR10996">
    <property type="entry name" value="2-HYDROXYACID DEHYDROGENASE-RELATED"/>
    <property type="match status" value="1"/>
</dbReference>
<dbReference type="GO" id="GO:0030267">
    <property type="term" value="F:glyoxylate reductase (NADPH) activity"/>
    <property type="evidence" value="ECO:0007669"/>
    <property type="project" value="TreeGrafter"/>
</dbReference>
<dbReference type="Proteomes" id="UP001145050">
    <property type="component" value="Unassembled WGS sequence"/>
</dbReference>
<dbReference type="GO" id="GO:0051287">
    <property type="term" value="F:NAD binding"/>
    <property type="evidence" value="ECO:0007669"/>
    <property type="project" value="InterPro"/>
</dbReference>
<dbReference type="Pfam" id="PF00389">
    <property type="entry name" value="2-Hacid_dh"/>
    <property type="match status" value="1"/>
</dbReference>
<evidence type="ECO:0000313" key="7">
    <source>
        <dbReference type="Proteomes" id="UP001145050"/>
    </source>
</evidence>
<dbReference type="PROSITE" id="PS00671">
    <property type="entry name" value="D_2_HYDROXYACID_DH_3"/>
    <property type="match status" value="1"/>
</dbReference>
<dbReference type="FunFam" id="3.40.50.720:FF:000462">
    <property type="entry name" value="Glyoxylate reductase (NADP+)"/>
    <property type="match status" value="1"/>
</dbReference>
<evidence type="ECO:0000256" key="2">
    <source>
        <dbReference type="ARBA" id="ARBA00023002"/>
    </source>
</evidence>
<gene>
    <name evidence="6" type="ORF">NC797_00295</name>
</gene>
<dbReference type="EMBL" id="JAMQKB010000001">
    <property type="protein sequence ID" value="MDC3422944.1"/>
    <property type="molecule type" value="Genomic_DNA"/>
</dbReference>
<dbReference type="Gene3D" id="3.40.50.720">
    <property type="entry name" value="NAD(P)-binding Rossmann-like Domain"/>
    <property type="match status" value="2"/>
</dbReference>
<keyword evidence="7" id="KW-1185">Reference proteome</keyword>
<feature type="domain" description="D-isomer specific 2-hydroxyacid dehydrogenase NAD-binding" evidence="5">
    <location>
        <begin position="111"/>
        <end position="289"/>
    </location>
</feature>
<comment type="caution">
    <text evidence="6">The sequence shown here is derived from an EMBL/GenBank/DDBJ whole genome shotgun (WGS) entry which is preliminary data.</text>
</comment>
<dbReference type="Pfam" id="PF02826">
    <property type="entry name" value="2-Hacid_dh_C"/>
    <property type="match status" value="1"/>
</dbReference>
<dbReference type="InterPro" id="IPR029752">
    <property type="entry name" value="D-isomer_DH_CS1"/>
</dbReference>
<evidence type="ECO:0000256" key="3">
    <source>
        <dbReference type="RuleBase" id="RU003719"/>
    </source>
</evidence>
<proteinExistence type="inferred from homology"/>
<feature type="domain" description="D-isomer specific 2-hydroxyacid dehydrogenase catalytic" evidence="4">
    <location>
        <begin position="11"/>
        <end position="320"/>
    </location>
</feature>
<name>A0A9X3WTA0_9BACI</name>
<dbReference type="InterPro" id="IPR050223">
    <property type="entry name" value="D-isomer_2-hydroxyacid_DH"/>
</dbReference>
<organism evidence="6 7">
    <name type="scientific">Terrihalobacillus insolitus</name>
    <dbReference type="NCBI Taxonomy" id="2950438"/>
    <lineage>
        <taxon>Bacteria</taxon>
        <taxon>Bacillati</taxon>
        <taxon>Bacillota</taxon>
        <taxon>Bacilli</taxon>
        <taxon>Bacillales</taxon>
        <taxon>Bacillaceae</taxon>
        <taxon>Terrihalobacillus</taxon>
    </lineage>
</organism>